<dbReference type="Pfam" id="PF04471">
    <property type="entry name" value="Mrr_cat"/>
    <property type="match status" value="1"/>
</dbReference>
<keyword evidence="2" id="KW-0812">Transmembrane</keyword>
<gene>
    <name evidence="4" type="ORF">GCM10023205_26240</name>
</gene>
<keyword evidence="5" id="KW-1185">Reference proteome</keyword>
<dbReference type="InterPro" id="IPR052906">
    <property type="entry name" value="Type_IV_Methyl-Rstrct_Enzyme"/>
</dbReference>
<dbReference type="InterPro" id="IPR007560">
    <property type="entry name" value="Restrct_endonuc_IV_Mrr"/>
</dbReference>
<evidence type="ECO:0000256" key="2">
    <source>
        <dbReference type="SAM" id="Phobius"/>
    </source>
</evidence>
<dbReference type="PANTHER" id="PTHR30015:SF6">
    <property type="entry name" value="SLL1429 PROTEIN"/>
    <property type="match status" value="1"/>
</dbReference>
<evidence type="ECO:0000313" key="4">
    <source>
        <dbReference type="EMBL" id="GAA4961518.1"/>
    </source>
</evidence>
<dbReference type="InterPro" id="IPR011856">
    <property type="entry name" value="tRNA_endonuc-like_dom_sf"/>
</dbReference>
<feature type="compositionally biased region" description="Basic residues" evidence="1">
    <location>
        <begin position="8"/>
        <end position="24"/>
    </location>
</feature>
<protein>
    <recommendedName>
        <fullName evidence="3">Restriction endonuclease type IV Mrr domain-containing protein</fullName>
    </recommendedName>
</protein>
<evidence type="ECO:0000313" key="5">
    <source>
        <dbReference type="Proteomes" id="UP001500466"/>
    </source>
</evidence>
<name>A0ABP9H5T9_9ACTN</name>
<dbReference type="InterPro" id="IPR011335">
    <property type="entry name" value="Restrct_endonuc-II-like"/>
</dbReference>
<reference evidence="5" key="1">
    <citation type="journal article" date="2019" name="Int. J. Syst. Evol. Microbiol.">
        <title>The Global Catalogue of Microorganisms (GCM) 10K type strain sequencing project: providing services to taxonomists for standard genome sequencing and annotation.</title>
        <authorList>
            <consortium name="The Broad Institute Genomics Platform"/>
            <consortium name="The Broad Institute Genome Sequencing Center for Infectious Disease"/>
            <person name="Wu L."/>
            <person name="Ma J."/>
        </authorList>
    </citation>
    <scope>NUCLEOTIDE SEQUENCE [LARGE SCALE GENOMIC DNA]</scope>
    <source>
        <strain evidence="5">JCM 17986</strain>
    </source>
</reference>
<dbReference type="RefSeq" id="WP_345675591.1">
    <property type="nucleotide sequence ID" value="NZ_BAABHS010000008.1"/>
</dbReference>
<feature type="transmembrane region" description="Helical" evidence="2">
    <location>
        <begin position="51"/>
        <end position="69"/>
    </location>
</feature>
<dbReference type="Proteomes" id="UP001500466">
    <property type="component" value="Unassembled WGS sequence"/>
</dbReference>
<proteinExistence type="predicted"/>
<accession>A0ABP9H5T9</accession>
<keyword evidence="2" id="KW-1133">Transmembrane helix</keyword>
<comment type="caution">
    <text evidence="4">The sequence shown here is derived from an EMBL/GenBank/DDBJ whole genome shotgun (WGS) entry which is preliminary data.</text>
</comment>
<dbReference type="SUPFAM" id="SSF52980">
    <property type="entry name" value="Restriction endonuclease-like"/>
    <property type="match status" value="1"/>
</dbReference>
<dbReference type="PANTHER" id="PTHR30015">
    <property type="entry name" value="MRR RESTRICTION SYSTEM PROTEIN"/>
    <property type="match status" value="1"/>
</dbReference>
<sequence>MSTIGHSARGHVRRGRRGTRRTARRAAAAAAGSGPRPSRAPAHPSPRLARLYGQLTVVICLAAGVAAFLRAWHTLLGIAAAAGIVVVLAVGLHSLRDGVRRGLPRRASSRGLARALAVVDAMDGPEFERHVAALCARDGCTDVRVDGGAGDLGADVTGYLPDGRLFVVQCKRYAPDRSVGSPDMQRFVGTARPVHGADAAVFVTTCRFTAPAHELALSQAIVLVDRDALRAWMRGTPLTTIVAAVPDLAPPPL</sequence>
<feature type="domain" description="Restriction endonuclease type IV Mrr" evidence="3">
    <location>
        <begin position="120"/>
        <end position="233"/>
    </location>
</feature>
<organism evidence="4 5">
    <name type="scientific">Yinghuangia aomiensis</name>
    <dbReference type="NCBI Taxonomy" id="676205"/>
    <lineage>
        <taxon>Bacteria</taxon>
        <taxon>Bacillati</taxon>
        <taxon>Actinomycetota</taxon>
        <taxon>Actinomycetes</taxon>
        <taxon>Kitasatosporales</taxon>
        <taxon>Streptomycetaceae</taxon>
        <taxon>Yinghuangia</taxon>
    </lineage>
</organism>
<feature type="compositionally biased region" description="Low complexity" evidence="1">
    <location>
        <begin position="25"/>
        <end position="45"/>
    </location>
</feature>
<feature type="region of interest" description="Disordered" evidence="1">
    <location>
        <begin position="1"/>
        <end position="45"/>
    </location>
</feature>
<dbReference type="EMBL" id="BAABHS010000008">
    <property type="protein sequence ID" value="GAA4961518.1"/>
    <property type="molecule type" value="Genomic_DNA"/>
</dbReference>
<dbReference type="Gene3D" id="3.40.1350.10">
    <property type="match status" value="1"/>
</dbReference>
<evidence type="ECO:0000259" key="3">
    <source>
        <dbReference type="Pfam" id="PF04471"/>
    </source>
</evidence>
<keyword evidence="2" id="KW-0472">Membrane</keyword>
<evidence type="ECO:0000256" key="1">
    <source>
        <dbReference type="SAM" id="MobiDB-lite"/>
    </source>
</evidence>
<feature type="transmembrane region" description="Helical" evidence="2">
    <location>
        <begin position="75"/>
        <end position="95"/>
    </location>
</feature>